<accession>A0A510IH51</accession>
<feature type="domain" description="THIF-type NAD/FAD binding fold" evidence="1">
    <location>
        <begin position="17"/>
        <end position="223"/>
    </location>
</feature>
<sequence length="264" mass="29458">MNTNTLVCPLEYQKRPIRILQVGAGGNGAAFTNSIYRLHTYLTEMGHDFGIELLVADGSTVSETNTLRQNFWAADVGYNKASLVVNRFNLFGRKTQWDSIERHLTASEIAKLMTDDYDILVTCVDSAKLRAQISDEAKKLRRTSKALWLDLGNERDTGNVFFGHVFSTQVKDAVPNVVDLNPEIRDVVDNPKRSCSAAESFNSQGVLVNAMCANIAAKMLNQFVTKGSLDYHAVYFDFSKNFETTVMPINPDIWASYFGYSKAA</sequence>
<geneLocation type="plasmid" evidence="3">
    <name>pam7 dna</name>
</geneLocation>
<organism evidence="2 3">
    <name type="scientific">Vibrio rotiferianus</name>
    <dbReference type="NCBI Taxonomy" id="190895"/>
    <lineage>
        <taxon>Bacteria</taxon>
        <taxon>Pseudomonadati</taxon>
        <taxon>Pseudomonadota</taxon>
        <taxon>Gammaproteobacteria</taxon>
        <taxon>Vibrionales</taxon>
        <taxon>Vibrionaceae</taxon>
        <taxon>Vibrio</taxon>
    </lineage>
</organism>
<dbReference type="InterPro" id="IPR035985">
    <property type="entry name" value="Ubiquitin-activating_enz"/>
</dbReference>
<dbReference type="SUPFAM" id="SSF69572">
    <property type="entry name" value="Activating enzymes of the ubiquitin-like proteins"/>
    <property type="match status" value="1"/>
</dbReference>
<dbReference type="Pfam" id="PF00899">
    <property type="entry name" value="ThiF"/>
    <property type="match status" value="1"/>
</dbReference>
<evidence type="ECO:0000313" key="3">
    <source>
        <dbReference type="Proteomes" id="UP000315115"/>
    </source>
</evidence>
<reference evidence="3" key="1">
    <citation type="submission" date="2019-07" db="EMBL/GenBank/DDBJ databases">
        <title>Complete Genome Sequences of Vibrion rotiferianus strain AM7.</title>
        <authorList>
            <person name="Miyazaki K."/>
            <person name="Wiseschart A."/>
            <person name="Pootanakit K."/>
            <person name="Ishimori K."/>
            <person name="Kitahara K."/>
        </authorList>
    </citation>
    <scope>NUCLEOTIDE SEQUENCE [LARGE SCALE GENOMIC DNA]</scope>
    <source>
        <strain evidence="3">AM7</strain>
        <plasmid evidence="3">pam7 dna</plasmid>
    </source>
</reference>
<dbReference type="GO" id="GO:0008641">
    <property type="term" value="F:ubiquitin-like modifier activating enzyme activity"/>
    <property type="evidence" value="ECO:0007669"/>
    <property type="project" value="InterPro"/>
</dbReference>
<evidence type="ECO:0000259" key="1">
    <source>
        <dbReference type="Pfam" id="PF00899"/>
    </source>
</evidence>
<gene>
    <name evidence="2" type="ORF">VroAM7_50810</name>
</gene>
<evidence type="ECO:0000313" key="2">
    <source>
        <dbReference type="EMBL" id="BBL92428.1"/>
    </source>
</evidence>
<dbReference type="RefSeq" id="WP_143694379.1">
    <property type="nucleotide sequence ID" value="NZ_AP019800.1"/>
</dbReference>
<dbReference type="AlphaFoldDB" id="A0A510IH51"/>
<protein>
    <recommendedName>
        <fullName evidence="1">THIF-type NAD/FAD binding fold domain-containing protein</fullName>
    </recommendedName>
</protein>
<dbReference type="Gene3D" id="3.40.50.720">
    <property type="entry name" value="NAD(P)-binding Rossmann-like Domain"/>
    <property type="match status" value="1"/>
</dbReference>
<keyword evidence="2" id="KW-0614">Plasmid</keyword>
<dbReference type="Proteomes" id="UP000315115">
    <property type="component" value="Plasmid pAM7"/>
</dbReference>
<dbReference type="EMBL" id="AP019800">
    <property type="protein sequence ID" value="BBL92428.1"/>
    <property type="molecule type" value="Genomic_DNA"/>
</dbReference>
<dbReference type="InterPro" id="IPR022500">
    <property type="entry name" value="PRTRC_ThiF"/>
</dbReference>
<dbReference type="InterPro" id="IPR000594">
    <property type="entry name" value="ThiF_NAD_FAD-bd"/>
</dbReference>
<name>A0A510IH51_9VIBR</name>
<dbReference type="NCBIfam" id="TIGR03736">
    <property type="entry name" value="PRTRC_ThiF"/>
    <property type="match status" value="1"/>
</dbReference>
<proteinExistence type="predicted"/>